<dbReference type="AlphaFoldDB" id="A0A2P8GSF6"/>
<dbReference type="PANTHER" id="PTHR30576:SF10">
    <property type="entry name" value="SLL5057 PROTEIN"/>
    <property type="match status" value="1"/>
</dbReference>
<evidence type="ECO:0000256" key="4">
    <source>
        <dbReference type="ARBA" id="ARBA00022692"/>
    </source>
</evidence>
<comment type="similarity">
    <text evidence="2">Belongs to the bacterial sugar transferase family.</text>
</comment>
<dbReference type="PANTHER" id="PTHR30576">
    <property type="entry name" value="COLANIC BIOSYNTHESIS UDP-GLUCOSE LIPID CARRIER TRANSFERASE"/>
    <property type="match status" value="1"/>
</dbReference>
<evidence type="ECO:0000256" key="1">
    <source>
        <dbReference type="ARBA" id="ARBA00004141"/>
    </source>
</evidence>
<keyword evidence="5 7" id="KW-1133">Transmembrane helix</keyword>
<dbReference type="NCBIfam" id="TIGR03025">
    <property type="entry name" value="EPS_sugtrans"/>
    <property type="match status" value="1"/>
</dbReference>
<comment type="caution">
    <text evidence="9">The sequence shown here is derived from an EMBL/GenBank/DDBJ whole genome shotgun (WGS) entry which is preliminary data.</text>
</comment>
<dbReference type="Proteomes" id="UP000241203">
    <property type="component" value="Unassembled WGS sequence"/>
</dbReference>
<keyword evidence="12" id="KW-1185">Reference proteome</keyword>
<keyword evidence="4 7" id="KW-0812">Transmembrane</keyword>
<dbReference type="Pfam" id="PF13727">
    <property type="entry name" value="CoA_binding_3"/>
    <property type="match status" value="1"/>
</dbReference>
<dbReference type="Gene3D" id="3.40.50.720">
    <property type="entry name" value="NAD(P)-binding Rossmann-like Domain"/>
    <property type="match status" value="1"/>
</dbReference>
<dbReference type="GO" id="GO:0016780">
    <property type="term" value="F:phosphotransferase activity, for other substituted phosphate groups"/>
    <property type="evidence" value="ECO:0007669"/>
    <property type="project" value="TreeGrafter"/>
</dbReference>
<dbReference type="EMBL" id="PYAU01000001">
    <property type="protein sequence ID" value="PSL36885.1"/>
    <property type="molecule type" value="Genomic_DNA"/>
</dbReference>
<feature type="domain" description="Bacterial sugar transferase" evidence="8">
    <location>
        <begin position="310"/>
        <end position="497"/>
    </location>
</feature>
<feature type="transmembrane region" description="Helical" evidence="7">
    <location>
        <begin position="315"/>
        <end position="338"/>
    </location>
</feature>
<feature type="transmembrane region" description="Helical" evidence="7">
    <location>
        <begin position="73"/>
        <end position="93"/>
    </location>
</feature>
<dbReference type="Proteomes" id="UP000268291">
    <property type="component" value="Unassembled WGS sequence"/>
</dbReference>
<gene>
    <name evidence="9" type="ORF">CLV49_0487</name>
    <name evidence="10" type="ORF">ELQ93_16410</name>
</gene>
<evidence type="ECO:0000256" key="5">
    <source>
        <dbReference type="ARBA" id="ARBA00022989"/>
    </source>
</evidence>
<dbReference type="GO" id="GO:0016020">
    <property type="term" value="C:membrane"/>
    <property type="evidence" value="ECO:0007669"/>
    <property type="project" value="UniProtKB-SubCell"/>
</dbReference>
<sequence>MTELKHHLPGEELSHFLPTSWTTRRGAPTTSERQWAQGHRTRLLVNDLAVIGSSLGLAYVIRSLVETASTGATWVTTYAVASVIILVTWIAALGAHRTRDIRVIGIGAGEYKRVINASMVAFAILGVLLFAVQAEVSRAFFFTAMGIGTLGLVSTRWMWRHWLIRQPARDRFLSRAIVVGGTDEAEYVVRQINEKSRASYNVVAATVSDATTTHIEVGDRRVPIVGEPNSVSTIARNLQADTVIVAGAASRNPSFIRSLSWDLEGTGTELVLAAQLTDVAGPRIHFRPVDGLPLMHVEIPQFDGMKHALKRSFDVVASGIGLLILAPLFGIIAILVHLDSPGGVLFRQERVGRGERSFTMLKFRTMVATAEQDLAALLVENEGNGLLFKMKNDPRVTRIGRVLRKYSLDELPQLWNVFVGDMSLVGPRPPLPREVIDYESHVRRRLYIKPGLTGMWQVGGRSDLSWEESVRLDLYYVENWSLVGDLMILWQTVKVVTRPTGAY</sequence>
<evidence type="ECO:0000313" key="12">
    <source>
        <dbReference type="Proteomes" id="UP000268291"/>
    </source>
</evidence>
<feature type="transmembrane region" description="Helical" evidence="7">
    <location>
        <begin position="43"/>
        <end position="61"/>
    </location>
</feature>
<evidence type="ECO:0000256" key="2">
    <source>
        <dbReference type="ARBA" id="ARBA00006464"/>
    </source>
</evidence>
<feature type="transmembrane region" description="Helical" evidence="7">
    <location>
        <begin position="114"/>
        <end position="133"/>
    </location>
</feature>
<dbReference type="InterPro" id="IPR003362">
    <property type="entry name" value="Bact_transf"/>
</dbReference>
<dbReference type="EMBL" id="RZGY01000003">
    <property type="protein sequence ID" value="RUQ84382.1"/>
    <property type="molecule type" value="Genomic_DNA"/>
</dbReference>
<keyword evidence="6 7" id="KW-0472">Membrane</keyword>
<dbReference type="RefSeq" id="WP_106562109.1">
    <property type="nucleotide sequence ID" value="NZ_PYAU01000001.1"/>
</dbReference>
<keyword evidence="3 9" id="KW-0808">Transferase</keyword>
<evidence type="ECO:0000256" key="3">
    <source>
        <dbReference type="ARBA" id="ARBA00022679"/>
    </source>
</evidence>
<protein>
    <submittedName>
        <fullName evidence="10">Sugar transferase</fullName>
    </submittedName>
    <submittedName>
        <fullName evidence="9">Undecaprenyl-phosphate galactose phosphotransferase WbaP/exopolysaccharide biosynthesis polyprenyl glycosylphosphotransferase</fullName>
    </submittedName>
</protein>
<name>A0A2P8GSF6_9MICO</name>
<proteinExistence type="inferred from homology"/>
<evidence type="ECO:0000313" key="10">
    <source>
        <dbReference type="EMBL" id="RUQ84382.1"/>
    </source>
</evidence>
<reference evidence="10 12" key="2">
    <citation type="submission" date="2018-12" db="EMBL/GenBank/DDBJ databases">
        <authorList>
            <person name="hu s."/>
            <person name="Xu Y."/>
            <person name="Xu B."/>
            <person name="Li F."/>
        </authorList>
    </citation>
    <scope>NUCLEOTIDE SEQUENCE [LARGE SCALE GENOMIC DNA]</scope>
    <source>
        <strain evidence="10 12">KSW2-17</strain>
    </source>
</reference>
<evidence type="ECO:0000313" key="9">
    <source>
        <dbReference type="EMBL" id="PSL36885.1"/>
    </source>
</evidence>
<dbReference type="InterPro" id="IPR017475">
    <property type="entry name" value="EPS_sugar_tfrase"/>
</dbReference>
<dbReference type="OrthoDB" id="9808602at2"/>
<comment type="subcellular location">
    <subcellularLocation>
        <location evidence="1">Membrane</location>
        <topology evidence="1">Multi-pass membrane protein</topology>
    </subcellularLocation>
</comment>
<evidence type="ECO:0000313" key="11">
    <source>
        <dbReference type="Proteomes" id="UP000241203"/>
    </source>
</evidence>
<dbReference type="Pfam" id="PF02397">
    <property type="entry name" value="Bac_transf"/>
    <property type="match status" value="1"/>
</dbReference>
<evidence type="ECO:0000256" key="7">
    <source>
        <dbReference type="SAM" id="Phobius"/>
    </source>
</evidence>
<accession>A0A2P8GSF6</accession>
<feature type="transmembrane region" description="Helical" evidence="7">
    <location>
        <begin position="139"/>
        <end position="159"/>
    </location>
</feature>
<organism evidence="9 11">
    <name type="scientific">Labedella gwakjiensis</name>
    <dbReference type="NCBI Taxonomy" id="390269"/>
    <lineage>
        <taxon>Bacteria</taxon>
        <taxon>Bacillati</taxon>
        <taxon>Actinomycetota</taxon>
        <taxon>Actinomycetes</taxon>
        <taxon>Micrococcales</taxon>
        <taxon>Microbacteriaceae</taxon>
        <taxon>Labedella</taxon>
    </lineage>
</organism>
<evidence type="ECO:0000259" key="8">
    <source>
        <dbReference type="Pfam" id="PF02397"/>
    </source>
</evidence>
<reference evidence="9 11" key="1">
    <citation type="submission" date="2018-03" db="EMBL/GenBank/DDBJ databases">
        <title>Genomic Encyclopedia of Archaeal and Bacterial Type Strains, Phase II (KMG-II): from individual species to whole genera.</title>
        <authorList>
            <person name="Goeker M."/>
        </authorList>
    </citation>
    <scope>NUCLEOTIDE SEQUENCE [LARGE SCALE GENOMIC DNA]</scope>
    <source>
        <strain evidence="9 11">DSM 21548</strain>
    </source>
</reference>
<evidence type="ECO:0000256" key="6">
    <source>
        <dbReference type="ARBA" id="ARBA00023136"/>
    </source>
</evidence>